<dbReference type="PROSITE" id="PS50006">
    <property type="entry name" value="FHA_DOMAIN"/>
    <property type="match status" value="1"/>
</dbReference>
<accession>A0A345XWU1</accession>
<keyword evidence="1" id="KW-0597">Phosphoprotein</keyword>
<reference evidence="4 5" key="1">
    <citation type="submission" date="2018-07" db="EMBL/GenBank/DDBJ databases">
        <title>Draft genome of the type strain Streptomyces armeniacus ATCC 15676.</title>
        <authorList>
            <person name="Labana P."/>
            <person name="Gosse J.T."/>
            <person name="Boddy C.N."/>
        </authorList>
    </citation>
    <scope>NUCLEOTIDE SEQUENCE [LARGE SCALE GENOMIC DNA]</scope>
    <source>
        <strain evidence="4 5">ATCC 15676</strain>
    </source>
</reference>
<sequence>MSRRDSLARGAPPAETGTLHARSAAEEVTAGPEPGRVVRFGRAARPGTDLRVGPDDRGVSRRHGELAYRHRRWWLRNTGQQPFRLPRDELLHPRAEPAPLAAGYTPLFVRGFGYREHLVELYVSDGARGNRRAAERWPLAADERLLLVVLGQRYLRHESAPRPLRRRQALEQLRVLRPYTDWESPGIEHRIAALTARLIHRGGSYGRPCECAPPLHGLLEGLVGSATLVPPDLALLDGDLPEGRRDTAADGHDG</sequence>
<dbReference type="AlphaFoldDB" id="A0A345XWU1"/>
<dbReference type="SUPFAM" id="SSF49879">
    <property type="entry name" value="SMAD/FHA domain"/>
    <property type="match status" value="1"/>
</dbReference>
<evidence type="ECO:0000256" key="2">
    <source>
        <dbReference type="SAM" id="MobiDB-lite"/>
    </source>
</evidence>
<name>A0A345XWU1_9ACTN</name>
<dbReference type="Proteomes" id="UP000254425">
    <property type="component" value="Chromosome"/>
</dbReference>
<dbReference type="EMBL" id="CP031320">
    <property type="protein sequence ID" value="AXK36107.1"/>
    <property type="molecule type" value="Genomic_DNA"/>
</dbReference>
<evidence type="ECO:0000313" key="5">
    <source>
        <dbReference type="Proteomes" id="UP000254425"/>
    </source>
</evidence>
<protein>
    <submittedName>
        <fullName evidence="4">FHA domain-containing protein</fullName>
    </submittedName>
</protein>
<keyword evidence="5" id="KW-1185">Reference proteome</keyword>
<evidence type="ECO:0000259" key="3">
    <source>
        <dbReference type="PROSITE" id="PS50006"/>
    </source>
</evidence>
<feature type="region of interest" description="Disordered" evidence="2">
    <location>
        <begin position="1"/>
        <end position="60"/>
    </location>
</feature>
<dbReference type="KEGG" id="sarm:DVA86_29465"/>
<evidence type="ECO:0000256" key="1">
    <source>
        <dbReference type="ARBA" id="ARBA00022553"/>
    </source>
</evidence>
<proteinExistence type="predicted"/>
<dbReference type="InterPro" id="IPR000253">
    <property type="entry name" value="FHA_dom"/>
</dbReference>
<evidence type="ECO:0000313" key="4">
    <source>
        <dbReference type="EMBL" id="AXK36107.1"/>
    </source>
</evidence>
<organism evidence="4 5">
    <name type="scientific">Streptomyces armeniacus</name>
    <dbReference type="NCBI Taxonomy" id="83291"/>
    <lineage>
        <taxon>Bacteria</taxon>
        <taxon>Bacillati</taxon>
        <taxon>Actinomycetota</taxon>
        <taxon>Actinomycetes</taxon>
        <taxon>Kitasatosporales</taxon>
        <taxon>Streptomycetaceae</taxon>
        <taxon>Streptomyces</taxon>
    </lineage>
</organism>
<feature type="domain" description="FHA" evidence="3">
    <location>
        <begin position="38"/>
        <end position="90"/>
    </location>
</feature>
<dbReference type="CDD" id="cd00060">
    <property type="entry name" value="FHA"/>
    <property type="match status" value="1"/>
</dbReference>
<dbReference type="RefSeq" id="WP_208882815.1">
    <property type="nucleotide sequence ID" value="NZ_CP031320.1"/>
</dbReference>
<dbReference type="Gene3D" id="2.60.200.20">
    <property type="match status" value="1"/>
</dbReference>
<gene>
    <name evidence="4" type="ORF">DVA86_29465</name>
</gene>
<dbReference type="InterPro" id="IPR008984">
    <property type="entry name" value="SMAD_FHA_dom_sf"/>
</dbReference>